<protein>
    <submittedName>
        <fullName evidence="1">Uncharacterized protein</fullName>
    </submittedName>
</protein>
<reference evidence="1" key="1">
    <citation type="submission" date="2022-03" db="EMBL/GenBank/DDBJ databases">
        <authorList>
            <person name="Martin C."/>
        </authorList>
    </citation>
    <scope>NUCLEOTIDE SEQUENCE</scope>
</reference>
<sequence>MNFMNLNTMYLTSQAALFMICDLSHKVEIPHKVFLDSFFNPYLSTLSVLSMYVSISTLYEHKSLALEYDMQINNTSIPSKYRKIHSQVLSPLGYNLDSIMMT</sequence>
<accession>A0A8J1XUG0</accession>
<dbReference type="AlphaFoldDB" id="A0A8J1XUG0"/>
<evidence type="ECO:0000313" key="2">
    <source>
        <dbReference type="Proteomes" id="UP000749559"/>
    </source>
</evidence>
<dbReference type="EMBL" id="CAIIXF020000006">
    <property type="protein sequence ID" value="CAH1786142.1"/>
    <property type="molecule type" value="Genomic_DNA"/>
</dbReference>
<keyword evidence="2" id="KW-1185">Reference proteome</keyword>
<dbReference type="Proteomes" id="UP000749559">
    <property type="component" value="Unassembled WGS sequence"/>
</dbReference>
<evidence type="ECO:0000313" key="1">
    <source>
        <dbReference type="EMBL" id="CAH1786142.1"/>
    </source>
</evidence>
<gene>
    <name evidence="1" type="ORF">OFUS_LOCUS12096</name>
</gene>
<comment type="caution">
    <text evidence="1">The sequence shown here is derived from an EMBL/GenBank/DDBJ whole genome shotgun (WGS) entry which is preliminary data.</text>
</comment>
<name>A0A8J1XUG0_OWEFU</name>
<proteinExistence type="predicted"/>
<organism evidence="1 2">
    <name type="scientific">Owenia fusiformis</name>
    <name type="common">Polychaete worm</name>
    <dbReference type="NCBI Taxonomy" id="6347"/>
    <lineage>
        <taxon>Eukaryota</taxon>
        <taxon>Metazoa</taxon>
        <taxon>Spiralia</taxon>
        <taxon>Lophotrochozoa</taxon>
        <taxon>Annelida</taxon>
        <taxon>Polychaeta</taxon>
        <taxon>Sedentaria</taxon>
        <taxon>Canalipalpata</taxon>
        <taxon>Sabellida</taxon>
        <taxon>Oweniida</taxon>
        <taxon>Oweniidae</taxon>
        <taxon>Owenia</taxon>
    </lineage>
</organism>